<sequence length="118" mass="12809">MDSFDYGYLNAEALMKKLLLVLIMCTSGAHAAVVVTHAYGYGVRRPVVVVPGPTIVTPAPVIVVPAPAPVAVTALPRVTFPVAAVGAGIYRHNERQDAYDEINHLQDERINAYNQHHH</sequence>
<feature type="signal peptide" evidence="1">
    <location>
        <begin position="1"/>
        <end position="31"/>
    </location>
</feature>
<feature type="chain" id="PRO_5016105232" evidence="1">
    <location>
        <begin position="32"/>
        <end position="118"/>
    </location>
</feature>
<evidence type="ECO:0000313" key="2">
    <source>
        <dbReference type="EMBL" id="SQI39317.1"/>
    </source>
</evidence>
<dbReference type="Proteomes" id="UP000248897">
    <property type="component" value="Chromosome 1"/>
</dbReference>
<name>A0A2X4UHK1_SERPL</name>
<accession>A0A2X4UHK1</accession>
<dbReference type="AlphaFoldDB" id="A0A2X4UHK1"/>
<proteinExistence type="predicted"/>
<reference evidence="2 3" key="1">
    <citation type="submission" date="2018-06" db="EMBL/GenBank/DDBJ databases">
        <authorList>
            <consortium name="Pathogen Informatics"/>
            <person name="Doyle S."/>
        </authorList>
    </citation>
    <scope>NUCLEOTIDE SEQUENCE [LARGE SCALE GENOMIC DNA]</scope>
    <source>
        <strain evidence="2 3">NCTC12961</strain>
    </source>
</reference>
<dbReference type="STRING" id="82996.ADP72_24905"/>
<gene>
    <name evidence="2" type="ORF">NCTC12961_02791</name>
</gene>
<evidence type="ECO:0000313" key="3">
    <source>
        <dbReference type="Proteomes" id="UP000248897"/>
    </source>
</evidence>
<keyword evidence="1" id="KW-0732">Signal</keyword>
<organism evidence="2 3">
    <name type="scientific">Serratia plymuthica</name>
    <dbReference type="NCBI Taxonomy" id="82996"/>
    <lineage>
        <taxon>Bacteria</taxon>
        <taxon>Pseudomonadati</taxon>
        <taxon>Pseudomonadota</taxon>
        <taxon>Gammaproteobacteria</taxon>
        <taxon>Enterobacterales</taxon>
        <taxon>Yersiniaceae</taxon>
        <taxon>Serratia</taxon>
    </lineage>
</organism>
<evidence type="ECO:0000256" key="1">
    <source>
        <dbReference type="SAM" id="SignalP"/>
    </source>
</evidence>
<dbReference type="EMBL" id="LS483469">
    <property type="protein sequence ID" value="SQI39317.1"/>
    <property type="molecule type" value="Genomic_DNA"/>
</dbReference>
<protein>
    <submittedName>
        <fullName evidence="2">Uncharacterized protein</fullName>
    </submittedName>
</protein>